<organism evidence="1">
    <name type="scientific">Myoviridae sp. ctshb19</name>
    <dbReference type="NCBI Taxonomy" id="2825194"/>
    <lineage>
        <taxon>Viruses</taxon>
        <taxon>Duplodnaviria</taxon>
        <taxon>Heunggongvirae</taxon>
        <taxon>Uroviricota</taxon>
        <taxon>Caudoviricetes</taxon>
    </lineage>
</organism>
<dbReference type="EMBL" id="BK016086">
    <property type="protein sequence ID" value="DAF93539.1"/>
    <property type="molecule type" value="Genomic_DNA"/>
</dbReference>
<evidence type="ECO:0000313" key="1">
    <source>
        <dbReference type="EMBL" id="DAF93539.1"/>
    </source>
</evidence>
<sequence>MIMRAARLLSKAPGDHVWDKLNERFVRAHHRWKTRYERQRQHAIHLEQLLAEKNAFIRELKEKVEYLEQPDDYFAK</sequence>
<reference evidence="1" key="1">
    <citation type="journal article" date="2021" name="Proc. Natl. Acad. Sci. U.S.A.">
        <title>A Catalog of Tens of Thousands of Viruses from Human Metagenomes Reveals Hidden Associations with Chronic Diseases.</title>
        <authorList>
            <person name="Tisza M.J."/>
            <person name="Buck C.B."/>
        </authorList>
    </citation>
    <scope>NUCLEOTIDE SEQUENCE</scope>
    <source>
        <strain evidence="1">Ctshb19</strain>
    </source>
</reference>
<protein>
    <submittedName>
        <fullName evidence="1">Uncharacterized protein</fullName>
    </submittedName>
</protein>
<accession>A0A8S5UGI9</accession>
<name>A0A8S5UGI9_9CAUD</name>
<proteinExistence type="predicted"/>